<dbReference type="Pfam" id="PF10197">
    <property type="entry name" value="Cir_N"/>
    <property type="match status" value="1"/>
</dbReference>
<evidence type="ECO:0000313" key="5">
    <source>
        <dbReference type="Proteomes" id="UP000605846"/>
    </source>
</evidence>
<dbReference type="AlphaFoldDB" id="A0A8H7EPG1"/>
<evidence type="ECO:0000256" key="1">
    <source>
        <dbReference type="SAM" id="Coils"/>
    </source>
</evidence>
<reference evidence="4" key="1">
    <citation type="submission" date="2020-01" db="EMBL/GenBank/DDBJ databases">
        <title>Genome Sequencing of Three Apophysomyces-Like Fungal Strains Confirms a Novel Fungal Genus in the Mucoromycota with divergent Burkholderia-like Endosymbiotic Bacteria.</title>
        <authorList>
            <person name="Stajich J.E."/>
            <person name="Macias A.M."/>
            <person name="Carter-House D."/>
            <person name="Lovett B."/>
            <person name="Kasson L.R."/>
            <person name="Berry K."/>
            <person name="Grigoriev I."/>
            <person name="Chang Y."/>
            <person name="Spatafora J."/>
            <person name="Kasson M.T."/>
        </authorList>
    </citation>
    <scope>NUCLEOTIDE SEQUENCE</scope>
    <source>
        <strain evidence="4">NRRL A-21654</strain>
    </source>
</reference>
<protein>
    <submittedName>
        <fullName evidence="4">Leukocyte receptor cluster member 1</fullName>
    </submittedName>
</protein>
<dbReference type="PANTHER" id="PTHR22093">
    <property type="entry name" value="LEUKOCYTE RECEPTOR CLUSTER LRC MEMBER 1"/>
    <property type="match status" value="1"/>
</dbReference>
<gene>
    <name evidence="4" type="primary">LENG1</name>
    <name evidence="4" type="ORF">EC973_001261</name>
</gene>
<dbReference type="Proteomes" id="UP000605846">
    <property type="component" value="Unassembled WGS sequence"/>
</dbReference>
<feature type="region of interest" description="Disordered" evidence="2">
    <location>
        <begin position="140"/>
        <end position="229"/>
    </location>
</feature>
<feature type="coiled-coil region" evidence="1">
    <location>
        <begin position="18"/>
        <end position="110"/>
    </location>
</feature>
<comment type="caution">
    <text evidence="4">The sequence shown here is derived from an EMBL/GenBank/DDBJ whole genome shotgun (WGS) entry which is preliminary data.</text>
</comment>
<keyword evidence="4" id="KW-0675">Receptor</keyword>
<feature type="compositionally biased region" description="Basic and acidic residues" evidence="2">
    <location>
        <begin position="171"/>
        <end position="187"/>
    </location>
</feature>
<dbReference type="SMART" id="SM01083">
    <property type="entry name" value="Cir_N"/>
    <property type="match status" value="1"/>
</dbReference>
<sequence>MNILPHKSWHVYNIKNIEKVKKDEAKAKQEEAAKAERAAVAESEARLNLLRKRAEQRQQSQGIVTASSTVTKNVNLFEDLEKNAQNEEYVAEQKEKEDKLNRQVTMYLNKTEETQGKPWYTVTGSDEKYKDTYVRRYTPKEGSFSKRKRPAITLKEDPLESSSSSLPPSIEELRAQRLERERQERSRTRTLVFGETPQPVREETRRYHSQFNPEETASTKMRSRRRYYE</sequence>
<dbReference type="InterPro" id="IPR039875">
    <property type="entry name" value="LENG1-like"/>
</dbReference>
<dbReference type="PANTHER" id="PTHR22093:SF0">
    <property type="entry name" value="LEUKOCYTE RECEPTOR CLUSTER MEMBER 1"/>
    <property type="match status" value="1"/>
</dbReference>
<accession>A0A8H7EPG1</accession>
<keyword evidence="1" id="KW-0175">Coiled coil</keyword>
<feature type="domain" description="CBF1-interacting co-repressor CIR N-terminal" evidence="3">
    <location>
        <begin position="8"/>
        <end position="44"/>
    </location>
</feature>
<feature type="compositionally biased region" description="Low complexity" evidence="2">
    <location>
        <begin position="160"/>
        <end position="170"/>
    </location>
</feature>
<dbReference type="OrthoDB" id="2159131at2759"/>
<evidence type="ECO:0000313" key="4">
    <source>
        <dbReference type="EMBL" id="KAF7724189.1"/>
    </source>
</evidence>
<evidence type="ECO:0000259" key="3">
    <source>
        <dbReference type="SMART" id="SM01083"/>
    </source>
</evidence>
<evidence type="ECO:0000256" key="2">
    <source>
        <dbReference type="SAM" id="MobiDB-lite"/>
    </source>
</evidence>
<keyword evidence="5" id="KW-1185">Reference proteome</keyword>
<proteinExistence type="predicted"/>
<organism evidence="4 5">
    <name type="scientific">Apophysomyces ossiformis</name>
    <dbReference type="NCBI Taxonomy" id="679940"/>
    <lineage>
        <taxon>Eukaryota</taxon>
        <taxon>Fungi</taxon>
        <taxon>Fungi incertae sedis</taxon>
        <taxon>Mucoromycota</taxon>
        <taxon>Mucoromycotina</taxon>
        <taxon>Mucoromycetes</taxon>
        <taxon>Mucorales</taxon>
        <taxon>Mucorineae</taxon>
        <taxon>Mucoraceae</taxon>
        <taxon>Apophysomyces</taxon>
    </lineage>
</organism>
<feature type="compositionally biased region" description="Polar residues" evidence="2">
    <location>
        <begin position="209"/>
        <end position="220"/>
    </location>
</feature>
<dbReference type="EMBL" id="JABAYA010000127">
    <property type="protein sequence ID" value="KAF7724189.1"/>
    <property type="molecule type" value="Genomic_DNA"/>
</dbReference>
<name>A0A8H7EPG1_9FUNG</name>
<dbReference type="InterPro" id="IPR019339">
    <property type="entry name" value="CIR_N_dom"/>
</dbReference>